<reference evidence="2 3" key="1">
    <citation type="submission" date="2018-09" db="EMBL/GenBank/DDBJ databases">
        <authorList>
            <person name="Tagini F."/>
        </authorList>
    </citation>
    <scope>NUCLEOTIDE SEQUENCE [LARGE SCALE GENOMIC DNA]</scope>
    <source>
        <strain evidence="2 3">MK142</strain>
    </source>
</reference>
<dbReference type="RefSeq" id="WP_063467330.1">
    <property type="nucleotide sequence ID" value="NZ_JAIENV010000114.1"/>
</dbReference>
<evidence type="ECO:0000313" key="2">
    <source>
        <dbReference type="EMBL" id="VBA45683.1"/>
    </source>
</evidence>
<dbReference type="EMBL" id="UPHU01000001">
    <property type="protein sequence ID" value="VBA45683.1"/>
    <property type="molecule type" value="Genomic_DNA"/>
</dbReference>
<dbReference type="Proteomes" id="UP000268285">
    <property type="component" value="Unassembled WGS sequence"/>
</dbReference>
<evidence type="ECO:0000256" key="1">
    <source>
        <dbReference type="SAM" id="MobiDB-lite"/>
    </source>
</evidence>
<name>A0A498QJI5_9MYCO</name>
<sequence>MLPVIGHGLDHGPRLNIGAALPRGPDQRTGVAGGVRHQDPGVAIRFRIDADHRLTIKVFGGVGHQPVLPDHDHDVAGLEQKSGQICPFDAAASPVRRNRGGDGGQGRLGAGVPDLEFVDAAPAAGQEERRLPVGTVPGQGIVEFGAPMPPPPWVEASLPTRPESGQHRC</sequence>
<protein>
    <submittedName>
        <fullName evidence="2">Uncharacterized protein</fullName>
    </submittedName>
</protein>
<gene>
    <name evidence="2" type="ORF">LAUMK142_00083</name>
</gene>
<feature type="region of interest" description="Disordered" evidence="1">
    <location>
        <begin position="144"/>
        <end position="169"/>
    </location>
</feature>
<keyword evidence="3" id="KW-1185">Reference proteome</keyword>
<evidence type="ECO:0000313" key="3">
    <source>
        <dbReference type="Proteomes" id="UP000268285"/>
    </source>
</evidence>
<proteinExistence type="predicted"/>
<organism evidence="2 3">
    <name type="scientific">Mycobacterium pseudokansasii</name>
    <dbReference type="NCBI Taxonomy" id="2341080"/>
    <lineage>
        <taxon>Bacteria</taxon>
        <taxon>Bacillati</taxon>
        <taxon>Actinomycetota</taxon>
        <taxon>Actinomycetes</taxon>
        <taxon>Mycobacteriales</taxon>
        <taxon>Mycobacteriaceae</taxon>
        <taxon>Mycobacterium</taxon>
    </lineage>
</organism>
<dbReference type="AlphaFoldDB" id="A0A498QJI5"/>
<accession>A0A498QJI5</accession>